<dbReference type="EMBL" id="VCQV01000015">
    <property type="protein sequence ID" value="TWP35965.1"/>
    <property type="molecule type" value="Genomic_DNA"/>
</dbReference>
<comment type="caution">
    <text evidence="1">The sequence shown here is derived from an EMBL/GenBank/DDBJ whole genome shotgun (WGS) entry which is preliminary data.</text>
</comment>
<reference evidence="1 2" key="1">
    <citation type="submission" date="2019-05" db="EMBL/GenBank/DDBJ databases">
        <authorList>
            <person name="Lee S.D."/>
        </authorList>
    </citation>
    <scope>NUCLEOTIDE SEQUENCE [LARGE SCALE GENOMIC DNA]</scope>
    <source>
        <strain evidence="1 2">C5-26</strain>
    </source>
</reference>
<proteinExistence type="predicted"/>
<dbReference type="OrthoDB" id="3209715at2"/>
<protein>
    <recommendedName>
        <fullName evidence="3">DUF559 domain-containing protein</fullName>
    </recommendedName>
</protein>
<evidence type="ECO:0008006" key="3">
    <source>
        <dbReference type="Google" id="ProtNLM"/>
    </source>
</evidence>
<gene>
    <name evidence="1" type="ORF">FGL98_12085</name>
</gene>
<name>A0A563E0Q0_9MICO</name>
<dbReference type="AlphaFoldDB" id="A0A563E0Q0"/>
<evidence type="ECO:0000313" key="2">
    <source>
        <dbReference type="Proteomes" id="UP000320244"/>
    </source>
</evidence>
<evidence type="ECO:0000313" key="1">
    <source>
        <dbReference type="EMBL" id="TWP35965.1"/>
    </source>
</evidence>
<accession>A0A563E0Q0</accession>
<reference evidence="1 2" key="2">
    <citation type="submission" date="2019-08" db="EMBL/GenBank/DDBJ databases">
        <title>Jejuicoccus antrihumi gen. nov., sp. nov., a new member of the family Dermacoccaceae isolated from a cave.</title>
        <authorList>
            <person name="Schumann P."/>
            <person name="Kim I.S."/>
        </authorList>
    </citation>
    <scope>NUCLEOTIDE SEQUENCE [LARGE SCALE GENOMIC DNA]</scope>
    <source>
        <strain evidence="1 2">C5-26</strain>
    </source>
</reference>
<organism evidence="1 2">
    <name type="scientific">Leekyejoonella antrihumi</name>
    <dbReference type="NCBI Taxonomy" id="1660198"/>
    <lineage>
        <taxon>Bacteria</taxon>
        <taxon>Bacillati</taxon>
        <taxon>Actinomycetota</taxon>
        <taxon>Actinomycetes</taxon>
        <taxon>Micrococcales</taxon>
        <taxon>Dermacoccaceae</taxon>
        <taxon>Leekyejoonella</taxon>
    </lineage>
</organism>
<keyword evidence="2" id="KW-1185">Reference proteome</keyword>
<dbReference type="Proteomes" id="UP000320244">
    <property type="component" value="Unassembled WGS sequence"/>
</dbReference>
<sequence>MGPVGTTNRSCPQGLHGIHRHDVRTEVATGRWLRIGAQSIAVRRDLDEVSRRWAAVFDVGAGARLDGVTALQQAGLAGWNHHSIDISVPHGTRIRRVERARVRAVRRLEPPVAGGIPRTRPEIAAIRAAAWATSDRQAGTLVAMTIEQRLTTPARLMAAWRQHGLVRRHRLIDQVIADVCDGAESLGELDFARLCRKYGLPKPDRQVVVETKRGRIYLDVRWTDLHIVVEIEGAHHALTPHSIDDSLRQNALLIDGDRVLRIPVIGFRCHEREFMTQVAAVIAAAQRRQVAGW</sequence>
<dbReference type="RefSeq" id="WP_146317027.1">
    <property type="nucleotide sequence ID" value="NZ_VCQV01000015.1"/>
</dbReference>